<protein>
    <submittedName>
        <fullName evidence="7">Penicillin-binding protein transpeptidase</fullName>
    </submittedName>
</protein>
<dbReference type="SUPFAM" id="SSF54427">
    <property type="entry name" value="NTF2-like"/>
    <property type="match status" value="1"/>
</dbReference>
<dbReference type="EMBL" id="ACJM01000002">
    <property type="protein sequence ID" value="EEG78685.1"/>
    <property type="molecule type" value="Genomic_DNA"/>
</dbReference>
<dbReference type="GO" id="GO:0008658">
    <property type="term" value="F:penicillin binding"/>
    <property type="evidence" value="ECO:0007669"/>
    <property type="project" value="InterPro"/>
</dbReference>
<dbReference type="Pfam" id="PF05223">
    <property type="entry name" value="MecA_N"/>
    <property type="match status" value="1"/>
</dbReference>
<dbReference type="GO" id="GO:0071972">
    <property type="term" value="F:peptidoglycan L,D-transpeptidase activity"/>
    <property type="evidence" value="ECO:0007669"/>
    <property type="project" value="TreeGrafter"/>
</dbReference>
<feature type="domain" description="Penicillin-binding protein transpeptidase" evidence="4">
    <location>
        <begin position="353"/>
        <end position="646"/>
    </location>
</feature>
<evidence type="ECO:0000259" key="5">
    <source>
        <dbReference type="Pfam" id="PF03717"/>
    </source>
</evidence>
<dbReference type="STRING" id="555088.DealDRAFT_0615"/>
<dbReference type="SUPFAM" id="SSF56519">
    <property type="entry name" value="Penicillin binding protein dimerisation domain"/>
    <property type="match status" value="1"/>
</dbReference>
<dbReference type="GO" id="GO:0046677">
    <property type="term" value="P:response to antibiotic"/>
    <property type="evidence" value="ECO:0007669"/>
    <property type="project" value="InterPro"/>
</dbReference>
<proteinExistence type="inferred from homology"/>
<dbReference type="InterPro" id="IPR005311">
    <property type="entry name" value="PBP_dimer"/>
</dbReference>
<evidence type="ECO:0000256" key="3">
    <source>
        <dbReference type="ARBA" id="ARBA00023136"/>
    </source>
</evidence>
<dbReference type="SUPFAM" id="SSF56601">
    <property type="entry name" value="beta-lactamase/transpeptidase-like"/>
    <property type="match status" value="1"/>
</dbReference>
<dbReference type="AlphaFoldDB" id="C0GDG4"/>
<dbReference type="InterPro" id="IPR032710">
    <property type="entry name" value="NTF2-like_dom_sf"/>
</dbReference>
<dbReference type="Gene3D" id="3.90.1310.10">
    <property type="entry name" value="Penicillin-binding protein 2a (Domain 2)"/>
    <property type="match status" value="1"/>
</dbReference>
<dbReference type="Pfam" id="PF03717">
    <property type="entry name" value="PBP_dimer"/>
    <property type="match status" value="1"/>
</dbReference>
<evidence type="ECO:0000313" key="7">
    <source>
        <dbReference type="EMBL" id="EEG78685.1"/>
    </source>
</evidence>
<dbReference type="PANTHER" id="PTHR30627:SF25">
    <property type="entry name" value="PENICILLIN-BINDING PROTEIN 3"/>
    <property type="match status" value="1"/>
</dbReference>
<keyword evidence="8" id="KW-1185">Reference proteome</keyword>
<organism evidence="7 8">
    <name type="scientific">Dethiobacter alkaliphilus AHT 1</name>
    <dbReference type="NCBI Taxonomy" id="555088"/>
    <lineage>
        <taxon>Bacteria</taxon>
        <taxon>Bacillati</taxon>
        <taxon>Bacillota</taxon>
        <taxon>Dethiobacteria</taxon>
        <taxon>Dethiobacterales</taxon>
        <taxon>Dethiobacteraceae</taxon>
        <taxon>Dethiobacter</taxon>
    </lineage>
</organism>
<dbReference type="PROSITE" id="PS51257">
    <property type="entry name" value="PROKAR_LIPOPROTEIN"/>
    <property type="match status" value="1"/>
</dbReference>
<dbReference type="eggNOG" id="COG0768">
    <property type="taxonomic scope" value="Bacteria"/>
</dbReference>
<dbReference type="InterPro" id="IPR007887">
    <property type="entry name" value="MecA_N"/>
</dbReference>
<evidence type="ECO:0000256" key="1">
    <source>
        <dbReference type="ARBA" id="ARBA00004370"/>
    </source>
</evidence>
<evidence type="ECO:0000259" key="4">
    <source>
        <dbReference type="Pfam" id="PF00905"/>
    </source>
</evidence>
<dbReference type="Proteomes" id="UP000006443">
    <property type="component" value="Unassembled WGS sequence"/>
</dbReference>
<evidence type="ECO:0000313" key="8">
    <source>
        <dbReference type="Proteomes" id="UP000006443"/>
    </source>
</evidence>
<evidence type="ECO:0000256" key="2">
    <source>
        <dbReference type="ARBA" id="ARBA00007171"/>
    </source>
</evidence>
<reference evidence="7 8" key="1">
    <citation type="submission" date="2009-02" db="EMBL/GenBank/DDBJ databases">
        <title>Sequencing of the draft genome and assembly of Dethiobacter alkaliphilus AHT 1.</title>
        <authorList>
            <consortium name="US DOE Joint Genome Institute (JGI-PGF)"/>
            <person name="Lucas S."/>
            <person name="Copeland A."/>
            <person name="Lapidus A."/>
            <person name="Glavina del Rio T."/>
            <person name="Dalin E."/>
            <person name="Tice H."/>
            <person name="Bruce D."/>
            <person name="Goodwin L."/>
            <person name="Pitluck S."/>
            <person name="Larimer F."/>
            <person name="Land M.L."/>
            <person name="Hauser L."/>
            <person name="Muyzer G."/>
        </authorList>
    </citation>
    <scope>NUCLEOTIDE SEQUENCE [LARGE SCALE GENOMIC DNA]</scope>
    <source>
        <strain evidence="7 8">AHT 1</strain>
    </source>
</reference>
<dbReference type="Gene3D" id="3.10.450.100">
    <property type="entry name" value="NTF2-like, domain 1"/>
    <property type="match status" value="1"/>
</dbReference>
<dbReference type="InterPro" id="IPR050515">
    <property type="entry name" value="Beta-lactam/transpept"/>
</dbReference>
<dbReference type="GO" id="GO:0005886">
    <property type="term" value="C:plasma membrane"/>
    <property type="evidence" value="ECO:0007669"/>
    <property type="project" value="TreeGrafter"/>
</dbReference>
<feature type="domain" description="NTF2-like N-terminal transpeptidase" evidence="6">
    <location>
        <begin position="27"/>
        <end position="144"/>
    </location>
</feature>
<dbReference type="RefSeq" id="WP_008514756.1">
    <property type="nucleotide sequence ID" value="NZ_ACJM01000002.1"/>
</dbReference>
<name>C0GDG4_DETAL</name>
<evidence type="ECO:0000259" key="6">
    <source>
        <dbReference type="Pfam" id="PF05223"/>
    </source>
</evidence>
<feature type="domain" description="Penicillin-binding protein dimerisation" evidence="5">
    <location>
        <begin position="154"/>
        <end position="320"/>
    </location>
</feature>
<gene>
    <name evidence="7" type="ORF">DealDRAFT_0615</name>
</gene>
<comment type="similarity">
    <text evidence="2">Belongs to the transpeptidase family.</text>
</comment>
<dbReference type="PANTHER" id="PTHR30627">
    <property type="entry name" value="PEPTIDOGLYCAN D,D-TRANSPEPTIDASE"/>
    <property type="match status" value="1"/>
</dbReference>
<dbReference type="InterPro" id="IPR001460">
    <property type="entry name" value="PCN-bd_Tpept"/>
</dbReference>
<dbReference type="Gene3D" id="3.30.1390.30">
    <property type="entry name" value="Penicillin-binding protein 2a, domain 3"/>
    <property type="match status" value="1"/>
</dbReference>
<accession>C0GDG4</accession>
<dbReference type="Pfam" id="PF00905">
    <property type="entry name" value="Transpeptidase"/>
    <property type="match status" value="1"/>
</dbReference>
<comment type="subcellular location">
    <subcellularLocation>
        <location evidence="1">Membrane</location>
    </subcellularLocation>
</comment>
<dbReference type="InterPro" id="IPR012338">
    <property type="entry name" value="Beta-lactam/transpept-like"/>
</dbReference>
<dbReference type="GO" id="GO:0071555">
    <property type="term" value="P:cell wall organization"/>
    <property type="evidence" value="ECO:0007669"/>
    <property type="project" value="TreeGrafter"/>
</dbReference>
<keyword evidence="3" id="KW-0472">Membrane</keyword>
<dbReference type="InterPro" id="IPR036138">
    <property type="entry name" value="PBP_dimer_sf"/>
</dbReference>
<dbReference type="Gene3D" id="3.40.710.10">
    <property type="entry name" value="DD-peptidase/beta-lactamase superfamily"/>
    <property type="match status" value="1"/>
</dbReference>
<comment type="caution">
    <text evidence="7">The sequence shown here is derived from an EMBL/GenBank/DDBJ whole genome shotgun (WGS) entry which is preliminary data.</text>
</comment>
<sequence>MRKIIWLFILLLLLFLVSGCGETFPAPEDTLLEFTELWDAGEYEKMYELLSEESQSFHDLDVFVSRYDNISTGLVLQSLTLQEVEIPEEEEENSEQKSVSYTLFFETGTVPQFTQEYHITLQKGEEKWLMDWEHEHILTGLTADTSVRVSRDFPQRGGFYDRNNTPLVYRGQVREVGVVPGRIGDEEALLSGLAEILQISEERINAAYTQSWVQPDMFVPIQRVTEDFWQENQDELLALQGILVNRAESRVYDLPVSHGPAIGHLSEITAETLEELKEAGYRAGDYVGSIGLEAFFEERLAGSIGFSITINNEENEAIHTVAEKAAVDGEDIELTLDKDLVRAVDWALGRYNGSVLILDAGTGDILAMASKPGFDSNLFSLGITPQQFNELRELDSPFTNRVLRTPHPPGSVFKAITAKMALEAEVFDPDEAWNTPRQWQKDAGWGSYHVRRVDRPEGEIDLRKAMKWSDNVYFADLSLKIGWDKFEEYAQRLGFGEVPPHLPMRASQVISSSPRETLLADSGYGQGELQVTPLHMGLMIAAISRGDGNLPQPRITMGDDTGIWQETGFSAENIALVDETLQAAVQDEDALAYISNSSSLGLRGKTGTAQITEEKQIGWFVSYFDDYVIVVALEGDSSITSREAVSVSERILEYGF</sequence>